<name>A0A183GMZ6_HELPZ</name>
<organism evidence="8 9">
    <name type="scientific">Heligmosomoides polygyrus</name>
    <name type="common">Parasitic roundworm</name>
    <dbReference type="NCBI Taxonomy" id="6339"/>
    <lineage>
        <taxon>Eukaryota</taxon>
        <taxon>Metazoa</taxon>
        <taxon>Ecdysozoa</taxon>
        <taxon>Nematoda</taxon>
        <taxon>Chromadorea</taxon>
        <taxon>Rhabditida</taxon>
        <taxon>Rhabditina</taxon>
        <taxon>Rhabditomorpha</taxon>
        <taxon>Strongyloidea</taxon>
        <taxon>Heligmosomidae</taxon>
        <taxon>Heligmosomoides</taxon>
    </lineage>
</organism>
<comment type="subcellular location">
    <subcellularLocation>
        <location evidence="1">Membrane</location>
    </subcellularLocation>
</comment>
<feature type="transmembrane region" description="Helical" evidence="5">
    <location>
        <begin position="123"/>
        <end position="142"/>
    </location>
</feature>
<feature type="transmembrane region" description="Helical" evidence="5">
    <location>
        <begin position="47"/>
        <end position="64"/>
    </location>
</feature>
<evidence type="ECO:0000259" key="6">
    <source>
        <dbReference type="PROSITE" id="PS50262"/>
    </source>
</evidence>
<dbReference type="CDD" id="cd00637">
    <property type="entry name" value="7tm_classA_rhodopsin-like"/>
    <property type="match status" value="1"/>
</dbReference>
<dbReference type="InterPro" id="IPR047130">
    <property type="entry name" value="7TM_GPCR_Srsx_nematod"/>
</dbReference>
<dbReference type="InterPro" id="IPR000276">
    <property type="entry name" value="GPCR_Rhodpsn"/>
</dbReference>
<reference evidence="7 8" key="1">
    <citation type="submission" date="2018-11" db="EMBL/GenBank/DDBJ databases">
        <authorList>
            <consortium name="Pathogen Informatics"/>
        </authorList>
    </citation>
    <scope>NUCLEOTIDE SEQUENCE [LARGE SCALE GENOMIC DNA]</scope>
</reference>
<proteinExistence type="predicted"/>
<dbReference type="InterPro" id="IPR019424">
    <property type="entry name" value="7TM_GPCR_Srsx"/>
</dbReference>
<evidence type="ECO:0000256" key="5">
    <source>
        <dbReference type="SAM" id="Phobius"/>
    </source>
</evidence>
<evidence type="ECO:0000313" key="8">
    <source>
        <dbReference type="Proteomes" id="UP000050761"/>
    </source>
</evidence>
<dbReference type="EMBL" id="UZAH01035801">
    <property type="protein sequence ID" value="VDP42679.1"/>
    <property type="molecule type" value="Genomic_DNA"/>
</dbReference>
<dbReference type="GO" id="GO:0004930">
    <property type="term" value="F:G protein-coupled receptor activity"/>
    <property type="evidence" value="ECO:0007669"/>
    <property type="project" value="InterPro"/>
</dbReference>
<dbReference type="PANTHER" id="PTHR23360:SF37">
    <property type="entry name" value="G-PROTEIN COUPLED RECEPTORS FAMILY 1 PROFILE DOMAIN-CONTAINING PROTEIN"/>
    <property type="match status" value="1"/>
</dbReference>
<keyword evidence="8" id="KW-1185">Reference proteome</keyword>
<keyword evidence="3 5" id="KW-1133">Transmembrane helix</keyword>
<reference evidence="9" key="2">
    <citation type="submission" date="2019-09" db="UniProtKB">
        <authorList>
            <consortium name="WormBaseParasite"/>
        </authorList>
    </citation>
    <scope>IDENTIFICATION</scope>
</reference>
<dbReference type="PROSITE" id="PS50262">
    <property type="entry name" value="G_PROTEIN_RECEP_F1_2"/>
    <property type="match status" value="1"/>
</dbReference>
<evidence type="ECO:0000256" key="4">
    <source>
        <dbReference type="ARBA" id="ARBA00023136"/>
    </source>
</evidence>
<accession>A0A3P8H7I9</accession>
<dbReference type="OrthoDB" id="5850333at2759"/>
<accession>A0A183GMZ6</accession>
<evidence type="ECO:0000256" key="3">
    <source>
        <dbReference type="ARBA" id="ARBA00022989"/>
    </source>
</evidence>
<dbReference type="InterPro" id="IPR017452">
    <property type="entry name" value="GPCR_Rhodpsn_7TM"/>
</dbReference>
<keyword evidence="4 5" id="KW-0472">Membrane</keyword>
<dbReference type="AlphaFoldDB" id="A0A183GMZ6"/>
<feature type="transmembrane region" description="Helical" evidence="5">
    <location>
        <begin position="84"/>
        <end position="111"/>
    </location>
</feature>
<dbReference type="WBParaSite" id="HPBE_0002406601-mRNA-1">
    <property type="protein sequence ID" value="HPBE_0002406601-mRNA-1"/>
    <property type="gene ID" value="HPBE_0002406601"/>
</dbReference>
<dbReference type="Gene3D" id="1.20.1070.10">
    <property type="entry name" value="Rhodopsin 7-helix transmembrane proteins"/>
    <property type="match status" value="1"/>
</dbReference>
<dbReference type="Proteomes" id="UP000050761">
    <property type="component" value="Unassembled WGS sequence"/>
</dbReference>
<dbReference type="GO" id="GO:0016020">
    <property type="term" value="C:membrane"/>
    <property type="evidence" value="ECO:0007669"/>
    <property type="project" value="UniProtKB-SubCell"/>
</dbReference>
<dbReference type="SUPFAM" id="SSF81321">
    <property type="entry name" value="Family A G protein-coupled receptor-like"/>
    <property type="match status" value="1"/>
</dbReference>
<feature type="domain" description="G-protein coupled receptors family 1 profile" evidence="6">
    <location>
        <begin position="21"/>
        <end position="196"/>
    </location>
</feature>
<dbReference type="SMART" id="SM01381">
    <property type="entry name" value="7TM_GPCR_Srsx"/>
    <property type="match status" value="1"/>
</dbReference>
<dbReference type="Pfam" id="PF10320">
    <property type="entry name" value="7TM_GPCR_Srsx"/>
    <property type="match status" value="1"/>
</dbReference>
<feature type="transmembrane region" description="Helical" evidence="5">
    <location>
        <begin position="167"/>
        <end position="190"/>
    </location>
</feature>
<dbReference type="PANTHER" id="PTHR23360">
    <property type="entry name" value="G-PROTEIN COUPLED RECEPTORS FAMILY 1 PROFILE DOMAIN-CONTAINING PROTEIN-RELATED"/>
    <property type="match status" value="1"/>
</dbReference>
<evidence type="ECO:0000256" key="1">
    <source>
        <dbReference type="ARBA" id="ARBA00004370"/>
    </source>
</evidence>
<evidence type="ECO:0000256" key="2">
    <source>
        <dbReference type="ARBA" id="ARBA00022692"/>
    </source>
</evidence>
<protein>
    <submittedName>
        <fullName evidence="9">G_PROTEIN_RECEP_F1_2 domain-containing protein</fullName>
    </submittedName>
</protein>
<keyword evidence="2 5" id="KW-0812">Transmembrane</keyword>
<sequence length="196" mass="22045">MAYFYSISVIIVVFSVLGLFGNCNVIWATCRKPQLRKKHGNEVPGLLLAHLAGYHLICISSQWVNLSYSVNRQPPQQDECFRLILPYIFAISAQAMMYVVIVGDLLAAILIPLRHHFLQPSGYVTIVSIPVWIYSTAVTLWGSLAVEKKQIMFCNPALALNGSANRFWLYTNLGIIIAVVVLHAIVWVILRRKCES</sequence>
<evidence type="ECO:0000313" key="7">
    <source>
        <dbReference type="EMBL" id="VDP42679.1"/>
    </source>
</evidence>
<evidence type="ECO:0000313" key="9">
    <source>
        <dbReference type="WBParaSite" id="HPBE_0002406601-mRNA-1"/>
    </source>
</evidence>
<gene>
    <name evidence="7" type="ORF">HPBE_LOCUS24065</name>
</gene>
<feature type="transmembrane region" description="Helical" evidence="5">
    <location>
        <begin position="6"/>
        <end position="27"/>
    </location>
</feature>